<dbReference type="KEGG" id="tvi:Thivi_0289"/>
<dbReference type="CDD" id="cd00130">
    <property type="entry name" value="PAS"/>
    <property type="match status" value="1"/>
</dbReference>
<evidence type="ECO:0000259" key="10">
    <source>
        <dbReference type="PROSITE" id="PS50112"/>
    </source>
</evidence>
<evidence type="ECO:0000256" key="4">
    <source>
        <dbReference type="ARBA" id="ARBA00022679"/>
    </source>
</evidence>
<dbReference type="InterPro" id="IPR005467">
    <property type="entry name" value="His_kinase_dom"/>
</dbReference>
<dbReference type="Pfam" id="PF00072">
    <property type="entry name" value="Response_reg"/>
    <property type="match status" value="1"/>
</dbReference>
<evidence type="ECO:0000259" key="9">
    <source>
        <dbReference type="PROSITE" id="PS50110"/>
    </source>
</evidence>
<dbReference type="Pfam" id="PF02518">
    <property type="entry name" value="HATPase_c"/>
    <property type="match status" value="1"/>
</dbReference>
<dbReference type="InterPro" id="IPR036890">
    <property type="entry name" value="HATPase_C_sf"/>
</dbReference>
<dbReference type="NCBIfam" id="TIGR00229">
    <property type="entry name" value="sensory_box"/>
    <property type="match status" value="1"/>
</dbReference>
<dbReference type="HOGENOM" id="CLU_000445_114_15_6"/>
<keyword evidence="12" id="KW-1185">Reference proteome</keyword>
<feature type="domain" description="Histidine kinase" evidence="8">
    <location>
        <begin position="228"/>
        <end position="446"/>
    </location>
</feature>
<feature type="modified residue" description="4-aspartylphosphate" evidence="6">
    <location>
        <position position="523"/>
    </location>
</feature>
<dbReference type="InterPro" id="IPR036097">
    <property type="entry name" value="HisK_dim/P_sf"/>
</dbReference>
<dbReference type="EMBL" id="CP003154">
    <property type="protein sequence ID" value="AFL72358.1"/>
    <property type="molecule type" value="Genomic_DNA"/>
</dbReference>
<reference evidence="11 12" key="1">
    <citation type="submission" date="2012-06" db="EMBL/GenBank/DDBJ databases">
        <title>Complete sequence of Thiocystis violascens DSM 198.</title>
        <authorList>
            <consortium name="US DOE Joint Genome Institute"/>
            <person name="Lucas S."/>
            <person name="Han J."/>
            <person name="Lapidus A."/>
            <person name="Cheng J.-F."/>
            <person name="Goodwin L."/>
            <person name="Pitluck S."/>
            <person name="Peters L."/>
            <person name="Ovchinnikova G."/>
            <person name="Teshima H."/>
            <person name="Detter J.C."/>
            <person name="Han C."/>
            <person name="Tapia R."/>
            <person name="Land M."/>
            <person name="Hauser L."/>
            <person name="Kyrpides N."/>
            <person name="Ivanova N."/>
            <person name="Pagani I."/>
            <person name="Vogl K."/>
            <person name="Liu Z."/>
            <person name="Frigaard N.-U."/>
            <person name="Bryant D."/>
            <person name="Woyke T."/>
        </authorList>
    </citation>
    <scope>NUCLEOTIDE SEQUENCE [LARGE SCALE GENOMIC DNA]</scope>
    <source>
        <strain evidence="12">ATCC 17096 / DSM 198 / 6111</strain>
    </source>
</reference>
<dbReference type="eggNOG" id="COG2205">
    <property type="taxonomic scope" value="Bacteria"/>
</dbReference>
<dbReference type="SMART" id="SM00448">
    <property type="entry name" value="REC"/>
    <property type="match status" value="1"/>
</dbReference>
<name>I3Y5U0_THIV6</name>
<feature type="coiled-coil region" evidence="7">
    <location>
        <begin position="192"/>
        <end position="221"/>
    </location>
</feature>
<dbReference type="PROSITE" id="PS50109">
    <property type="entry name" value="HIS_KIN"/>
    <property type="match status" value="1"/>
</dbReference>
<dbReference type="SUPFAM" id="SSF47384">
    <property type="entry name" value="Homodimeric domain of signal transducing histidine kinase"/>
    <property type="match status" value="1"/>
</dbReference>
<dbReference type="Proteomes" id="UP000006062">
    <property type="component" value="Chromosome"/>
</dbReference>
<dbReference type="Pfam" id="PF13426">
    <property type="entry name" value="PAS_9"/>
    <property type="match status" value="1"/>
</dbReference>
<dbReference type="PANTHER" id="PTHR43547">
    <property type="entry name" value="TWO-COMPONENT HISTIDINE KINASE"/>
    <property type="match status" value="1"/>
</dbReference>
<protein>
    <recommendedName>
        <fullName evidence="2">histidine kinase</fullName>
        <ecNumber evidence="2">2.7.13.3</ecNumber>
    </recommendedName>
</protein>
<dbReference type="Gene3D" id="3.30.565.10">
    <property type="entry name" value="Histidine kinase-like ATPase, C-terminal domain"/>
    <property type="match status" value="1"/>
</dbReference>
<dbReference type="RefSeq" id="WP_014776862.1">
    <property type="nucleotide sequence ID" value="NC_018012.1"/>
</dbReference>
<dbReference type="PROSITE" id="PS50110">
    <property type="entry name" value="RESPONSE_REGULATORY"/>
    <property type="match status" value="1"/>
</dbReference>
<feature type="domain" description="Response regulatory" evidence="9">
    <location>
        <begin position="474"/>
        <end position="590"/>
    </location>
</feature>
<dbReference type="STRING" id="765911.Thivi_0289"/>
<dbReference type="Gene3D" id="3.30.450.20">
    <property type="entry name" value="PAS domain"/>
    <property type="match status" value="1"/>
</dbReference>
<dbReference type="SUPFAM" id="SSF55785">
    <property type="entry name" value="PYP-like sensor domain (PAS domain)"/>
    <property type="match status" value="1"/>
</dbReference>
<evidence type="ECO:0000313" key="11">
    <source>
        <dbReference type="EMBL" id="AFL72358.1"/>
    </source>
</evidence>
<dbReference type="EC" id="2.7.13.3" evidence="2"/>
<keyword evidence="3 6" id="KW-0597">Phosphoprotein</keyword>
<dbReference type="GO" id="GO:0005886">
    <property type="term" value="C:plasma membrane"/>
    <property type="evidence" value="ECO:0007669"/>
    <property type="project" value="UniProtKB-ARBA"/>
</dbReference>
<dbReference type="CDD" id="cd17580">
    <property type="entry name" value="REC_2_DhkD-like"/>
    <property type="match status" value="1"/>
</dbReference>
<dbReference type="InterPro" id="IPR001789">
    <property type="entry name" value="Sig_transdc_resp-reg_receiver"/>
</dbReference>
<keyword evidence="5" id="KW-0418">Kinase</keyword>
<dbReference type="PROSITE" id="PS50112">
    <property type="entry name" value="PAS"/>
    <property type="match status" value="1"/>
</dbReference>
<keyword evidence="7" id="KW-0175">Coiled coil</keyword>
<dbReference type="CDD" id="cd00075">
    <property type="entry name" value="HATPase"/>
    <property type="match status" value="1"/>
</dbReference>
<dbReference type="InterPro" id="IPR003661">
    <property type="entry name" value="HisK_dim/P_dom"/>
</dbReference>
<dbReference type="SMART" id="SM00388">
    <property type="entry name" value="HisKA"/>
    <property type="match status" value="2"/>
</dbReference>
<feature type="domain" description="PAS" evidence="10">
    <location>
        <begin position="58"/>
        <end position="128"/>
    </location>
</feature>
<dbReference type="eggNOG" id="COG0745">
    <property type="taxonomic scope" value="Bacteria"/>
</dbReference>
<dbReference type="GO" id="GO:0000155">
    <property type="term" value="F:phosphorelay sensor kinase activity"/>
    <property type="evidence" value="ECO:0007669"/>
    <property type="project" value="InterPro"/>
</dbReference>
<dbReference type="Gene3D" id="1.10.287.130">
    <property type="match status" value="2"/>
</dbReference>
<evidence type="ECO:0000256" key="3">
    <source>
        <dbReference type="ARBA" id="ARBA00022553"/>
    </source>
</evidence>
<dbReference type="AlphaFoldDB" id="I3Y5U0"/>
<dbReference type="Pfam" id="PF00512">
    <property type="entry name" value="HisKA"/>
    <property type="match status" value="1"/>
</dbReference>
<dbReference type="InterPro" id="IPR003594">
    <property type="entry name" value="HATPase_dom"/>
</dbReference>
<evidence type="ECO:0000256" key="2">
    <source>
        <dbReference type="ARBA" id="ARBA00012438"/>
    </source>
</evidence>
<keyword evidence="4" id="KW-0808">Transferase</keyword>
<dbReference type="FunFam" id="3.30.565.10:FF:000006">
    <property type="entry name" value="Sensor histidine kinase WalK"/>
    <property type="match status" value="1"/>
</dbReference>
<accession>I3Y5U0</accession>
<evidence type="ECO:0000256" key="5">
    <source>
        <dbReference type="ARBA" id="ARBA00022777"/>
    </source>
</evidence>
<evidence type="ECO:0000259" key="8">
    <source>
        <dbReference type="PROSITE" id="PS50109"/>
    </source>
</evidence>
<evidence type="ECO:0000256" key="6">
    <source>
        <dbReference type="PROSITE-ProRule" id="PRU00169"/>
    </source>
</evidence>
<feature type="coiled-coil region" evidence="7">
    <location>
        <begin position="10"/>
        <end position="37"/>
    </location>
</feature>
<dbReference type="SUPFAM" id="SSF55874">
    <property type="entry name" value="ATPase domain of HSP90 chaperone/DNA topoisomerase II/histidine kinase"/>
    <property type="match status" value="1"/>
</dbReference>
<dbReference type="SUPFAM" id="SSF52172">
    <property type="entry name" value="CheY-like"/>
    <property type="match status" value="1"/>
</dbReference>
<dbReference type="PRINTS" id="PR00344">
    <property type="entry name" value="BCTRLSENSOR"/>
</dbReference>
<dbReference type="InterPro" id="IPR004358">
    <property type="entry name" value="Sig_transdc_His_kin-like_C"/>
</dbReference>
<dbReference type="InterPro" id="IPR011006">
    <property type="entry name" value="CheY-like_superfamily"/>
</dbReference>
<dbReference type="SMART" id="SM00091">
    <property type="entry name" value="PAS"/>
    <property type="match status" value="1"/>
</dbReference>
<gene>
    <name evidence="11" type="ordered locus">Thivi_0289</name>
</gene>
<dbReference type="Gene3D" id="3.40.50.2300">
    <property type="match status" value="1"/>
</dbReference>
<organism evidence="11 12">
    <name type="scientific">Thiocystis violascens (strain ATCC 17096 / DSM 198 / 6111)</name>
    <name type="common">Chromatium violascens</name>
    <dbReference type="NCBI Taxonomy" id="765911"/>
    <lineage>
        <taxon>Bacteria</taxon>
        <taxon>Pseudomonadati</taxon>
        <taxon>Pseudomonadota</taxon>
        <taxon>Gammaproteobacteria</taxon>
        <taxon>Chromatiales</taxon>
        <taxon>Chromatiaceae</taxon>
        <taxon>Thiocystis</taxon>
    </lineage>
</organism>
<comment type="catalytic activity">
    <reaction evidence="1">
        <text>ATP + protein L-histidine = ADP + protein N-phospho-L-histidine.</text>
        <dbReference type="EC" id="2.7.13.3"/>
    </reaction>
</comment>
<dbReference type="InterPro" id="IPR000014">
    <property type="entry name" value="PAS"/>
</dbReference>
<dbReference type="CDD" id="cd00082">
    <property type="entry name" value="HisKA"/>
    <property type="match status" value="1"/>
</dbReference>
<dbReference type="PANTHER" id="PTHR43547:SF2">
    <property type="entry name" value="HYBRID SIGNAL TRANSDUCTION HISTIDINE KINASE C"/>
    <property type="match status" value="1"/>
</dbReference>
<dbReference type="OrthoDB" id="8552871at2"/>
<dbReference type="InterPro" id="IPR035965">
    <property type="entry name" value="PAS-like_dom_sf"/>
</dbReference>
<sequence>MPGSASHPTIASLQAENAELRARLEEAEETVRAIREGEVDAVIVSGSQGDRVFSLMETENLHRLMVETMNEAGLAISTDGLLLYCNECAATLLKRPRNRLLGRRLDEFVAPRDLRRLHAVLATSPRETADDRVVFLAADGEEVPLHLWASRLDRPEEPLICLVGTDLTRLEADRALVAQLEKQQRAIFASRAEALELMAEAVEAREQAAQSARELQESDQRKDAFLATLAHELRNPLAAILNALEILRQSDVRDPLANRAREVMERQFAHLARLVDDLLEVSRITRGKIALRREPVELATIIDSAVETVRPLIDAAQQRLRVKLPRQPLWLGADQMRLAQVFGNLLNNATKYTGAGGEIRLDVRRQNGAVRVTVRDTGVGIPADLLPRVFDLFQQGDPDQLRVHGGLGIGLSLVRSLVELHDGWVEARSAGPGQGSELVVSLPLAKGRMRTSQRPAKPAPPRLRDGVGLSPDCRILVVDDNRDAANSLAALLELKGGAVHVAYDGPSALAVMDELRPNLAILDLGMPGMDGHEVARRIRARPECRETTLIAMTGRCQETDRQGSLDAGFDHHLVKPVPLDVLDALLLAFQDRPSGDSELSGIARIACPESSGPAPRQRFATLIRALEQEQETDTERDRQADAMEPIFAALIHDLAQPLNTVGCYAVAARNLAIKSGGDPARLCEALRGIDQQIQLAGTAMDRLRERFRGRALPFAGHSSDDGMDVARND</sequence>
<proteinExistence type="predicted"/>
<evidence type="ECO:0000256" key="1">
    <source>
        <dbReference type="ARBA" id="ARBA00000085"/>
    </source>
</evidence>
<evidence type="ECO:0000256" key="7">
    <source>
        <dbReference type="SAM" id="Coils"/>
    </source>
</evidence>
<dbReference type="SMART" id="SM00387">
    <property type="entry name" value="HATPase_c"/>
    <property type="match status" value="1"/>
</dbReference>
<evidence type="ECO:0000313" key="12">
    <source>
        <dbReference type="Proteomes" id="UP000006062"/>
    </source>
</evidence>